<dbReference type="AlphaFoldDB" id="A0A9D1N501"/>
<gene>
    <name evidence="1" type="ORF">IAD24_06850</name>
</gene>
<dbReference type="Proteomes" id="UP000824128">
    <property type="component" value="Unassembled WGS sequence"/>
</dbReference>
<proteinExistence type="predicted"/>
<dbReference type="EMBL" id="DVNZ01000220">
    <property type="protein sequence ID" value="HIU94864.1"/>
    <property type="molecule type" value="Genomic_DNA"/>
</dbReference>
<evidence type="ECO:0000313" key="1">
    <source>
        <dbReference type="EMBL" id="HIU94864.1"/>
    </source>
</evidence>
<reference evidence="1" key="1">
    <citation type="submission" date="2020-10" db="EMBL/GenBank/DDBJ databases">
        <authorList>
            <person name="Gilroy R."/>
        </authorList>
    </citation>
    <scope>NUCLEOTIDE SEQUENCE</scope>
    <source>
        <strain evidence="1">ChiGjej2B2-16831</strain>
    </source>
</reference>
<sequence length="297" mass="32239">MSPHGTPKPFSPAQAAALDAPERTVWELTEGDLTIAVDAQITCPQQGAYPVYVLEKAVFTQEEADRMLAALIGDAPLYELSGTRTQQVIQQEIDRYTLELPYADEEAKEVYLDILAELTREKAAAPEQETAAPASRTLAFKESEDLTYRYAREVKNRYGGLTHVWTDAAREQAAADGNVEISGTCTLPDGRVMRLAIRNRPQEYSSATFSRAFEDPNQFEGLPAITAEEAAAAGGALLAAMGIDGTLLSCAPSDGNEALYALSYGLARPAWPSTPRRCTTGRPSIRRRCIRSASSCS</sequence>
<organism evidence="1 2">
    <name type="scientific">Candidatus Aphodomorpha intestinavium</name>
    <dbReference type="NCBI Taxonomy" id="2840672"/>
    <lineage>
        <taxon>Bacteria</taxon>
        <taxon>Bacillati</taxon>
        <taxon>Bacillota</taxon>
        <taxon>Clostridia</taxon>
        <taxon>Eubacteriales</taxon>
        <taxon>Candidatus Aphodomorpha</taxon>
    </lineage>
</organism>
<comment type="caution">
    <text evidence="1">The sequence shown here is derived from an EMBL/GenBank/DDBJ whole genome shotgun (WGS) entry which is preliminary data.</text>
</comment>
<accession>A0A9D1N501</accession>
<name>A0A9D1N501_9FIRM</name>
<reference evidence="1" key="2">
    <citation type="journal article" date="2021" name="PeerJ">
        <title>Extensive microbial diversity within the chicken gut microbiome revealed by metagenomics and culture.</title>
        <authorList>
            <person name="Gilroy R."/>
            <person name="Ravi A."/>
            <person name="Getino M."/>
            <person name="Pursley I."/>
            <person name="Horton D.L."/>
            <person name="Alikhan N.F."/>
            <person name="Baker D."/>
            <person name="Gharbi K."/>
            <person name="Hall N."/>
            <person name="Watson M."/>
            <person name="Adriaenssens E.M."/>
            <person name="Foster-Nyarko E."/>
            <person name="Jarju S."/>
            <person name="Secka A."/>
            <person name="Antonio M."/>
            <person name="Oren A."/>
            <person name="Chaudhuri R.R."/>
            <person name="La Ragione R."/>
            <person name="Hildebrand F."/>
            <person name="Pallen M.J."/>
        </authorList>
    </citation>
    <scope>NUCLEOTIDE SEQUENCE</scope>
    <source>
        <strain evidence="1">ChiGjej2B2-16831</strain>
    </source>
</reference>
<evidence type="ECO:0000313" key="2">
    <source>
        <dbReference type="Proteomes" id="UP000824128"/>
    </source>
</evidence>
<protein>
    <submittedName>
        <fullName evidence="1">Uncharacterized protein</fullName>
    </submittedName>
</protein>